<dbReference type="NCBIfam" id="TIGR00128">
    <property type="entry name" value="fabD"/>
    <property type="match status" value="1"/>
</dbReference>
<name>A0A644ZLA7_9ZZZZ</name>
<dbReference type="SUPFAM" id="SSF52151">
    <property type="entry name" value="FabD/lysophospholipase-like"/>
    <property type="match status" value="1"/>
</dbReference>
<dbReference type="InterPro" id="IPR001227">
    <property type="entry name" value="Ac_transferase_dom_sf"/>
</dbReference>
<dbReference type="InterPro" id="IPR050858">
    <property type="entry name" value="Mal-CoA-ACP_Trans/PKS_FabD"/>
</dbReference>
<dbReference type="Pfam" id="PF00698">
    <property type="entry name" value="Acyl_transf_1"/>
    <property type="match status" value="1"/>
</dbReference>
<dbReference type="SUPFAM" id="SSF55048">
    <property type="entry name" value="Probable ACP-binding domain of malonyl-CoA ACP transacylase"/>
    <property type="match status" value="1"/>
</dbReference>
<dbReference type="InterPro" id="IPR004410">
    <property type="entry name" value="Malonyl_CoA-ACP_transAc_FabD"/>
</dbReference>
<dbReference type="Gene3D" id="3.30.70.250">
    <property type="entry name" value="Malonyl-CoA ACP transacylase, ACP-binding"/>
    <property type="match status" value="1"/>
</dbReference>
<evidence type="ECO:0000256" key="5">
    <source>
        <dbReference type="ARBA" id="ARBA00048462"/>
    </source>
</evidence>
<dbReference type="SMART" id="SM00827">
    <property type="entry name" value="PKS_AT"/>
    <property type="match status" value="1"/>
</dbReference>
<accession>A0A644ZLA7</accession>
<comment type="similarity">
    <text evidence="1">Belongs to the FabD family.</text>
</comment>
<evidence type="ECO:0000256" key="4">
    <source>
        <dbReference type="ARBA" id="ARBA00023315"/>
    </source>
</evidence>
<dbReference type="PANTHER" id="PTHR42681:SF1">
    <property type="entry name" value="MALONYL-COA-ACYL CARRIER PROTEIN TRANSACYLASE, MITOCHONDRIAL"/>
    <property type="match status" value="1"/>
</dbReference>
<feature type="domain" description="Malonyl-CoA:ACP transacylase (MAT)" evidence="6">
    <location>
        <begin position="7"/>
        <end position="308"/>
    </location>
</feature>
<reference evidence="7" key="1">
    <citation type="submission" date="2019-08" db="EMBL/GenBank/DDBJ databases">
        <authorList>
            <person name="Kucharzyk K."/>
            <person name="Murdoch R.W."/>
            <person name="Higgins S."/>
            <person name="Loffler F."/>
        </authorList>
    </citation>
    <scope>NUCLEOTIDE SEQUENCE</scope>
</reference>
<evidence type="ECO:0000256" key="2">
    <source>
        <dbReference type="ARBA" id="ARBA00013258"/>
    </source>
</evidence>
<comment type="caution">
    <text evidence="7">The sequence shown here is derived from an EMBL/GenBank/DDBJ whole genome shotgun (WGS) entry which is preliminary data.</text>
</comment>
<dbReference type="GO" id="GO:0006633">
    <property type="term" value="P:fatty acid biosynthetic process"/>
    <property type="evidence" value="ECO:0007669"/>
    <property type="project" value="TreeGrafter"/>
</dbReference>
<dbReference type="EC" id="2.3.1.39" evidence="2"/>
<dbReference type="InterPro" id="IPR016036">
    <property type="entry name" value="Malonyl_transacylase_ACP-bd"/>
</dbReference>
<evidence type="ECO:0000256" key="3">
    <source>
        <dbReference type="ARBA" id="ARBA00022679"/>
    </source>
</evidence>
<keyword evidence="4 7" id="KW-0012">Acyltransferase</keyword>
<dbReference type="EMBL" id="VSSQ01009392">
    <property type="protein sequence ID" value="MPM41497.1"/>
    <property type="molecule type" value="Genomic_DNA"/>
</dbReference>
<evidence type="ECO:0000313" key="7">
    <source>
        <dbReference type="EMBL" id="MPM41497.1"/>
    </source>
</evidence>
<proteinExistence type="inferred from homology"/>
<organism evidence="7">
    <name type="scientific">bioreactor metagenome</name>
    <dbReference type="NCBI Taxonomy" id="1076179"/>
    <lineage>
        <taxon>unclassified sequences</taxon>
        <taxon>metagenomes</taxon>
        <taxon>ecological metagenomes</taxon>
    </lineage>
</organism>
<dbReference type="InterPro" id="IPR014043">
    <property type="entry name" value="Acyl_transferase_dom"/>
</dbReference>
<comment type="catalytic activity">
    <reaction evidence="5">
        <text>holo-[ACP] + malonyl-CoA = malonyl-[ACP] + CoA</text>
        <dbReference type="Rhea" id="RHEA:41792"/>
        <dbReference type="Rhea" id="RHEA-COMP:9623"/>
        <dbReference type="Rhea" id="RHEA-COMP:9685"/>
        <dbReference type="ChEBI" id="CHEBI:57287"/>
        <dbReference type="ChEBI" id="CHEBI:57384"/>
        <dbReference type="ChEBI" id="CHEBI:64479"/>
        <dbReference type="ChEBI" id="CHEBI:78449"/>
        <dbReference type="EC" id="2.3.1.39"/>
    </reaction>
</comment>
<keyword evidence="3 7" id="KW-0808">Transferase</keyword>
<dbReference type="GO" id="GO:0004314">
    <property type="term" value="F:[acyl-carrier-protein] S-malonyltransferase activity"/>
    <property type="evidence" value="ECO:0007669"/>
    <property type="project" value="UniProtKB-EC"/>
</dbReference>
<dbReference type="Gene3D" id="3.40.366.10">
    <property type="entry name" value="Malonyl-Coenzyme A Acyl Carrier Protein, domain 2"/>
    <property type="match status" value="1"/>
</dbReference>
<evidence type="ECO:0000256" key="1">
    <source>
        <dbReference type="ARBA" id="ARBA00008217"/>
    </source>
</evidence>
<sequence length="316" mass="33649">MGKTAFIFPGQGSQTVGMMKEFYDNYSVVRDIFKSADEALGFSITDMCFNGPEDQLRLTFNTQPAILTASVAAAEVLKEHGIVPDIAAGHSLGEYSALVIAGALSFSDAVRIVRKRGQFMQEAVPVGEGSMAAVMGMNDSNDIVAICKKVEAETGKAVQAVNFNCPGQVVIAGAAAAVDRAVEELKAAGAKRAVILPVSAPFHSSLMYPASVRLAEEFKTISFNDANIPVIANVTAEEVTKAADIENLLVKQAASPVLWETSVQNMIMMGVDCFVEVGPGKVLSGFNKKIAKELTSLNVEDNASLEKTLAYFKEVR</sequence>
<dbReference type="PIRSF" id="PIRSF000446">
    <property type="entry name" value="Mct"/>
    <property type="match status" value="1"/>
</dbReference>
<evidence type="ECO:0000259" key="6">
    <source>
        <dbReference type="SMART" id="SM00827"/>
    </source>
</evidence>
<dbReference type="PANTHER" id="PTHR42681">
    <property type="entry name" value="MALONYL-COA-ACYL CARRIER PROTEIN TRANSACYLASE, MITOCHONDRIAL"/>
    <property type="match status" value="1"/>
</dbReference>
<gene>
    <name evidence="7" type="primary">fabD_27</name>
    <name evidence="7" type="ORF">SDC9_88152</name>
</gene>
<dbReference type="AlphaFoldDB" id="A0A644ZLA7"/>
<dbReference type="InterPro" id="IPR016035">
    <property type="entry name" value="Acyl_Trfase/lysoPLipase"/>
</dbReference>
<dbReference type="GO" id="GO:0005829">
    <property type="term" value="C:cytosol"/>
    <property type="evidence" value="ECO:0007669"/>
    <property type="project" value="TreeGrafter"/>
</dbReference>
<dbReference type="FunFam" id="3.30.70.250:FF:000001">
    <property type="entry name" value="Malonyl CoA-acyl carrier protein transacylase"/>
    <property type="match status" value="1"/>
</dbReference>
<protein>
    <recommendedName>
        <fullName evidence="2">[acyl-carrier-protein] S-malonyltransferase</fullName>
        <ecNumber evidence="2">2.3.1.39</ecNumber>
    </recommendedName>
</protein>
<dbReference type="InterPro" id="IPR024925">
    <property type="entry name" value="Malonyl_CoA-ACP_transAc"/>
</dbReference>